<dbReference type="Pfam" id="PF14656">
    <property type="entry name" value="RAB3GAP2_C"/>
    <property type="match status" value="1"/>
</dbReference>
<organism evidence="8 9">
    <name type="scientific">Phytophthora pseudosyringae</name>
    <dbReference type="NCBI Taxonomy" id="221518"/>
    <lineage>
        <taxon>Eukaryota</taxon>
        <taxon>Sar</taxon>
        <taxon>Stramenopiles</taxon>
        <taxon>Oomycota</taxon>
        <taxon>Peronosporomycetes</taxon>
        <taxon>Peronosporales</taxon>
        <taxon>Peronosporaceae</taxon>
        <taxon>Phytophthora</taxon>
    </lineage>
</organism>
<comment type="caution">
    <text evidence="8">The sequence shown here is derived from an EMBL/GenBank/DDBJ whole genome shotgun (WGS) entry which is preliminary data.</text>
</comment>
<sequence>MAGSELPPSVAAGDSEDALAVALRVDSSSLRSAEAPDAPVSLYDDPRVRVDVAGDLTLLLGFGRQIYNVGVQEDVESACEADADTLRVVVDAESAHLEEGEQVADVKWLDRELFCAGYTSGVVRIFNRVGKLLFEQKLHGAAVHKLDVNRNAATMVAPRRASVLLANDATTEGELWVLYADSTVAIIQLSEILVKLNSAVFGPAQASKFRKYSLRDQTDIVAAIPCGPVRPTIFQSHSRLGVYTIVSAGSAPFLAFYQAGNDQNSIIHLAHIATAIASRAAGAVWSFATSWGWARGSGEPATGEDPGEGRAVYAQLGAGAIDAAAEHVAAPVGTSRSIYEDERRRCKVLVLSPTGRLAAVSDTLGRILLVDTSRMIVIRMWKGYRNAQVGWMQGSEGARRPPGLYLVIYSAQRGIVEVWRARYGPRVFSFAVGNSAKLFTQFDPVTRRTKCIVLSKTSGNVSELIELKPGLPNAAILMKYFTQNKLQEENFLLHQVIGGLQAFVKKKRVDATHTLEQDSLEPLLEDIGSLSSSTTVQTLLDVLLNADMALLNASFLLKALEKLQLALKNGMSSRTPTGAELSLQWKLLWQHRLVSTFVGFQAEFERGKRAIISMAQTSTKEIISQSSAKEQESGPLLRVLPWLELFRRAGLALDDESCSRTRRAIDNASQLTAWEFMEYFSMPFNDPDLPRRRDILSLFEVAETKEEFLRGAFRVLKTPIFRKFSTAAQRDCLFTFILAPVVSSVFAVQELEQLHSAIFLSEEVLTRLFIEWYFSLPLGAILALPPPSMSSSLQRWLQPYFVISDVETAIQEEGEDNANTPFVSTETYLRRLRDCTLSLVEIFNSCWKTPKLFHAFVLSEHCGWGERQSAKHAEEDTFGKYSSAGSGARWVILQDSIAKTVHLSLRLGKVGRLSVDAVEHVDDIMRSIAVMQINDGHEAGEDDAAIQLPKDHVEVSVGDDGTDGWVATMENCRKAGQMKEWAAVLRAYPQFSDKDALCCFRVGILCAAWNAERSDMRQLEDALLELDCVKSLQVKAAMAAYIWERYIRVHVMTLVTFWEESAAGRKPQRGLQPQVARRFFSIIRNLLVTLLAAVKAIAAVRVVSTAYGHGEVESDYDDETSDADAESDDDGDEENAPRITAFKMESLTQSVKWRCRVKDLYLVFRQRWPPSHDTSALMQALQSFKFDMVSVSQIADHISLIMLLDSFAATAVTPISVVKLFSNNGRCLCRPDSFLMTQPLPQPSEEDTKSISRDRTRFLKELLRHDETLGFALAEAFGLPLEVIREEYVLFLYQSGRDERADLAIEKMQKPEWLVLKLGAIARARLSLILRRMKTEAEYAVVMSMLPADVFTWVISDSQPPLVADPLVEKLDLTPSLTSTHYLLLKCLAMIPPTGEEFEKVSAMSVLVKDVISQVKLHP</sequence>
<dbReference type="InterPro" id="IPR026059">
    <property type="entry name" value="Rab3GAP2"/>
</dbReference>
<evidence type="ECO:0000256" key="4">
    <source>
        <dbReference type="ARBA" id="ARBA00022490"/>
    </source>
</evidence>
<comment type="subcellular location">
    <subcellularLocation>
        <location evidence="1">Cytoplasm</location>
    </subcellularLocation>
</comment>
<gene>
    <name evidence="8" type="primary">RAB3GAP2</name>
    <name evidence="8" type="ORF">PHYPSEUDO_007558</name>
</gene>
<evidence type="ECO:0000259" key="7">
    <source>
        <dbReference type="Pfam" id="PF14656"/>
    </source>
</evidence>
<feature type="domain" description="Rab3GAP regulatory subunit C-terminal" evidence="7">
    <location>
        <begin position="1270"/>
        <end position="1392"/>
    </location>
</feature>
<evidence type="ECO:0000256" key="1">
    <source>
        <dbReference type="ARBA" id="ARBA00004496"/>
    </source>
</evidence>
<evidence type="ECO:0000313" key="9">
    <source>
        <dbReference type="Proteomes" id="UP000694044"/>
    </source>
</evidence>
<dbReference type="PANTHER" id="PTHR12472">
    <property type="entry name" value="RAB3-GAP REGULATORY DOMAIN"/>
    <property type="match status" value="1"/>
</dbReference>
<dbReference type="OrthoDB" id="38572at2759"/>
<dbReference type="InterPro" id="IPR029257">
    <property type="entry name" value="RAB3GAP2_C"/>
</dbReference>
<proteinExistence type="inferred from homology"/>
<dbReference type="InterPro" id="IPR032839">
    <property type="entry name" value="RAB3GAP_N"/>
</dbReference>
<dbReference type="Pfam" id="PF14655">
    <property type="entry name" value="RAB3GAP2_N"/>
    <property type="match status" value="1"/>
</dbReference>
<evidence type="ECO:0000256" key="2">
    <source>
        <dbReference type="ARBA" id="ARBA00008153"/>
    </source>
</evidence>
<reference evidence="8" key="1">
    <citation type="submission" date="2021-02" db="EMBL/GenBank/DDBJ databases">
        <authorList>
            <person name="Palmer J.M."/>
        </authorList>
    </citation>
    <scope>NUCLEOTIDE SEQUENCE</scope>
    <source>
        <strain evidence="8">SCRP734</strain>
    </source>
</reference>
<feature type="region of interest" description="Disordered" evidence="5">
    <location>
        <begin position="1113"/>
        <end position="1138"/>
    </location>
</feature>
<accession>A0A8T1VGA4</accession>
<feature type="domain" description="Rab3-GAP regulatory subunit N-terminal" evidence="6">
    <location>
        <begin position="112"/>
        <end position="438"/>
    </location>
</feature>
<evidence type="ECO:0000259" key="6">
    <source>
        <dbReference type="Pfam" id="PF14655"/>
    </source>
</evidence>
<evidence type="ECO:0000256" key="5">
    <source>
        <dbReference type="SAM" id="MobiDB-lite"/>
    </source>
</evidence>
<evidence type="ECO:0000313" key="8">
    <source>
        <dbReference type="EMBL" id="KAG7380282.1"/>
    </source>
</evidence>
<keyword evidence="4" id="KW-0963">Cytoplasm</keyword>
<feature type="compositionally biased region" description="Acidic residues" evidence="5">
    <location>
        <begin position="1113"/>
        <end position="1134"/>
    </location>
</feature>
<name>A0A8T1VGA4_9STRA</name>
<evidence type="ECO:0000256" key="3">
    <source>
        <dbReference type="ARBA" id="ARBA00022468"/>
    </source>
</evidence>
<protein>
    <submittedName>
        <fullName evidence="8">Rab3 GTPase-activating protein non-catalytic subunit</fullName>
    </submittedName>
</protein>
<dbReference type="GO" id="GO:0005096">
    <property type="term" value="F:GTPase activator activity"/>
    <property type="evidence" value="ECO:0007669"/>
    <property type="project" value="UniProtKB-KW"/>
</dbReference>
<comment type="similarity">
    <text evidence="2">Belongs to the Rab3-GAP regulatory subunit family.</text>
</comment>
<dbReference type="GO" id="GO:0005737">
    <property type="term" value="C:cytoplasm"/>
    <property type="evidence" value="ECO:0007669"/>
    <property type="project" value="UniProtKB-SubCell"/>
</dbReference>
<dbReference type="EMBL" id="JAGDFM010000301">
    <property type="protein sequence ID" value="KAG7380282.1"/>
    <property type="molecule type" value="Genomic_DNA"/>
</dbReference>
<keyword evidence="9" id="KW-1185">Reference proteome</keyword>
<dbReference type="PANTHER" id="PTHR12472:SF0">
    <property type="entry name" value="RAB3 GTPASE-ACTIVATING PROTEIN NON-CATALYTIC SUBUNIT"/>
    <property type="match status" value="1"/>
</dbReference>
<dbReference type="Proteomes" id="UP000694044">
    <property type="component" value="Unassembled WGS sequence"/>
</dbReference>
<keyword evidence="3" id="KW-0343">GTPase activation</keyword>